<gene>
    <name evidence="7" type="ORF">ISU02_02100</name>
</gene>
<organism evidence="7 8">
    <name type="scientific">Fusibacter ferrireducens</name>
    <dbReference type="NCBI Taxonomy" id="2785058"/>
    <lineage>
        <taxon>Bacteria</taxon>
        <taxon>Bacillati</taxon>
        <taxon>Bacillota</taxon>
        <taxon>Clostridia</taxon>
        <taxon>Eubacteriales</taxon>
        <taxon>Eubacteriales Family XII. Incertae Sedis</taxon>
        <taxon>Fusibacter</taxon>
    </lineage>
</organism>
<evidence type="ECO:0000256" key="6">
    <source>
        <dbReference type="SAM" id="Phobius"/>
    </source>
</evidence>
<evidence type="ECO:0000256" key="5">
    <source>
        <dbReference type="ARBA" id="ARBA00023136"/>
    </source>
</evidence>
<comment type="subcellular location">
    <subcellularLocation>
        <location evidence="1">Cell membrane</location>
    </subcellularLocation>
</comment>
<dbReference type="Proteomes" id="UP000614200">
    <property type="component" value="Unassembled WGS sequence"/>
</dbReference>
<keyword evidence="8" id="KW-1185">Reference proteome</keyword>
<dbReference type="EMBL" id="JADKNH010000001">
    <property type="protein sequence ID" value="MBF4691887.1"/>
    <property type="molecule type" value="Genomic_DNA"/>
</dbReference>
<evidence type="ECO:0000256" key="4">
    <source>
        <dbReference type="ARBA" id="ARBA00022989"/>
    </source>
</evidence>
<dbReference type="RefSeq" id="WP_194700117.1">
    <property type="nucleotide sequence ID" value="NZ_JADKNH010000001.1"/>
</dbReference>
<reference evidence="7 8" key="1">
    <citation type="submission" date="2020-11" db="EMBL/GenBank/DDBJ databases">
        <title>Fusibacter basophilias sp. nov.</title>
        <authorList>
            <person name="Qiu D."/>
        </authorList>
    </citation>
    <scope>NUCLEOTIDE SEQUENCE [LARGE SCALE GENOMIC DNA]</scope>
    <source>
        <strain evidence="7 8">Q10-2</strain>
    </source>
</reference>
<feature type="transmembrane region" description="Helical" evidence="6">
    <location>
        <begin position="24"/>
        <end position="46"/>
    </location>
</feature>
<keyword evidence="3 6" id="KW-0812">Transmembrane</keyword>
<dbReference type="NCBIfam" id="TIGR01195">
    <property type="entry name" value="oadG_fam"/>
    <property type="match status" value="1"/>
</dbReference>
<sequence length="134" mass="14531">MQILENFKHAETFAQMTLGDKMMATLYVILLGMGITFIALILIWALTALMSRIIRAVEGGSKPAVTEAVAPKAPAQTTVNEEEDEALIAVITAAIAASLNTSMHNIIVTNITRINDETPVWGRAGRSDVMNSRF</sequence>
<evidence type="ECO:0000313" key="8">
    <source>
        <dbReference type="Proteomes" id="UP000614200"/>
    </source>
</evidence>
<evidence type="ECO:0000256" key="2">
    <source>
        <dbReference type="ARBA" id="ARBA00022475"/>
    </source>
</evidence>
<evidence type="ECO:0000256" key="3">
    <source>
        <dbReference type="ARBA" id="ARBA00022692"/>
    </source>
</evidence>
<comment type="caution">
    <text evidence="7">The sequence shown here is derived from an EMBL/GenBank/DDBJ whole genome shotgun (WGS) entry which is preliminary data.</text>
</comment>
<keyword evidence="5 6" id="KW-0472">Membrane</keyword>
<keyword evidence="2" id="KW-1003">Cell membrane</keyword>
<proteinExistence type="predicted"/>
<name>A0ABR9ZN32_9FIRM</name>
<evidence type="ECO:0000256" key="1">
    <source>
        <dbReference type="ARBA" id="ARBA00004236"/>
    </source>
</evidence>
<protein>
    <submittedName>
        <fullName evidence="7">OadG family protein</fullName>
    </submittedName>
</protein>
<keyword evidence="4 6" id="KW-1133">Transmembrane helix</keyword>
<accession>A0ABR9ZN32</accession>
<evidence type="ECO:0000313" key="7">
    <source>
        <dbReference type="EMBL" id="MBF4691887.1"/>
    </source>
</evidence>
<dbReference type="Pfam" id="PF04277">
    <property type="entry name" value="OAD_gamma"/>
    <property type="match status" value="1"/>
</dbReference>
<dbReference type="InterPro" id="IPR005899">
    <property type="entry name" value="Na_pump_deCOase"/>
</dbReference>